<dbReference type="PANTHER" id="PTHR33835">
    <property type="entry name" value="YALI0C07656P"/>
    <property type="match status" value="1"/>
</dbReference>
<comment type="caution">
    <text evidence="1">The sequence shown here is derived from an EMBL/GenBank/DDBJ whole genome shotgun (WGS) entry which is preliminary data.</text>
</comment>
<sequence length="259" mass="29323">LVSFCWKYAIEHTASLIRFLFDILEKQKLGQIQFCSDWVNEIEVKYCYKWHIEVAFYHKKTRTLLVTDAVIFVPAQPPECISNASLLAAAQNGLAVKILSKGRDVPDGPVIDNKMNRQKGWERMVLQILFLGPSNLLEPKASFGQMSQKLIVSPIVKTLVFSKVPEKVRDWIDRITRDWAFKRIIPAHFAAPVSASRSDFLAAFGFLDELLGTSYVRRPSISLLFTSIMGKAASYFLPDDMKTLSAAEGMYSFCFLSVL</sequence>
<dbReference type="AlphaFoldDB" id="A0AA41VS82"/>
<keyword evidence="2" id="KW-1185">Reference proteome</keyword>
<evidence type="ECO:0000313" key="2">
    <source>
        <dbReference type="Proteomes" id="UP001177140"/>
    </source>
</evidence>
<reference evidence="1" key="1">
    <citation type="submission" date="2022-03" db="EMBL/GenBank/DDBJ databases">
        <title>A functionally conserved STORR gene fusion in Papaver species that diverged 16.8 million years ago.</title>
        <authorList>
            <person name="Catania T."/>
        </authorList>
    </citation>
    <scope>NUCLEOTIDE SEQUENCE</scope>
    <source>
        <strain evidence="1">S-191538</strain>
    </source>
</reference>
<proteinExistence type="predicted"/>
<dbReference type="InterPro" id="IPR025638">
    <property type="entry name" value="DUF4336"/>
</dbReference>
<organism evidence="1 2">
    <name type="scientific">Papaver nudicaule</name>
    <name type="common">Iceland poppy</name>
    <dbReference type="NCBI Taxonomy" id="74823"/>
    <lineage>
        <taxon>Eukaryota</taxon>
        <taxon>Viridiplantae</taxon>
        <taxon>Streptophyta</taxon>
        <taxon>Embryophyta</taxon>
        <taxon>Tracheophyta</taxon>
        <taxon>Spermatophyta</taxon>
        <taxon>Magnoliopsida</taxon>
        <taxon>Ranunculales</taxon>
        <taxon>Papaveraceae</taxon>
        <taxon>Papaveroideae</taxon>
        <taxon>Papaver</taxon>
    </lineage>
</organism>
<evidence type="ECO:0000313" key="1">
    <source>
        <dbReference type="EMBL" id="MCL7046354.1"/>
    </source>
</evidence>
<dbReference type="Proteomes" id="UP001177140">
    <property type="component" value="Unassembled WGS sequence"/>
</dbReference>
<dbReference type="PANTHER" id="PTHR33835:SF2">
    <property type="entry name" value="LYSINE-TRNA LIGASE"/>
    <property type="match status" value="1"/>
</dbReference>
<dbReference type="EMBL" id="JAJJMA010280206">
    <property type="protein sequence ID" value="MCL7046354.1"/>
    <property type="molecule type" value="Genomic_DNA"/>
</dbReference>
<gene>
    <name evidence="1" type="ORF">MKW94_017479</name>
</gene>
<feature type="non-terminal residue" evidence="1">
    <location>
        <position position="259"/>
    </location>
</feature>
<protein>
    <submittedName>
        <fullName evidence="1">Uncharacterized protein</fullName>
    </submittedName>
</protein>
<name>A0AA41VS82_PAPNU</name>
<accession>A0AA41VS82</accession>
<dbReference type="Pfam" id="PF14234">
    <property type="entry name" value="DUF4336"/>
    <property type="match status" value="2"/>
</dbReference>